<name>A0A5E7Y8F8_9SPHN</name>
<accession>A0A5E7Y8F8</accession>
<evidence type="ECO:0000313" key="1">
    <source>
        <dbReference type="EMBL" id="VVT01877.1"/>
    </source>
</evidence>
<protein>
    <submittedName>
        <fullName evidence="1">Uncharacterized protein</fullName>
    </submittedName>
</protein>
<gene>
    <name evidence="1" type="ORF">SPHINGO391_350305</name>
</gene>
<evidence type="ECO:0000313" key="2">
    <source>
        <dbReference type="Proteomes" id="UP000326857"/>
    </source>
</evidence>
<dbReference type="EMBL" id="CABVLI010000029">
    <property type="protein sequence ID" value="VVT01877.1"/>
    <property type="molecule type" value="Genomic_DNA"/>
</dbReference>
<dbReference type="Proteomes" id="UP000326857">
    <property type="component" value="Unassembled WGS sequence"/>
</dbReference>
<dbReference type="AlphaFoldDB" id="A0A5E7Y8F8"/>
<reference evidence="1 2" key="1">
    <citation type="submission" date="2019-09" db="EMBL/GenBank/DDBJ databases">
        <authorList>
            <person name="Dittami M. S."/>
        </authorList>
    </citation>
    <scope>NUCLEOTIDE SEQUENCE [LARGE SCALE GENOMIC DNA]</scope>
    <source>
        <strain evidence="1">SPHINGO391</strain>
    </source>
</reference>
<sequence length="283" mass="29566">MVWISVLLQSAGSAACAQVHRCVLAATIDLELELELVALVQRRHASALDGRDVDECVRLSVVALDEAEALHRVEELDRTGRLLAGQLTLCATTVTVATTGCTRAGITVTRRAAIGDGHRLAVDLEVGCRDTATAIDEREAERLTLCERDHAGLLDSADVDEHVLAAVIANDEAKALLRVEELYDTGAFADDLGRHAATTAAAAIAVAAAEPVAAATKAAAAAELVVAAAEAVALIAATPATVPAATFIETHKLCSSSRFARKFLKTLVPDDERGFSSAKPFAP</sequence>
<proteinExistence type="predicted"/>
<organism evidence="1 2">
    <name type="scientific">Sphingomonas aurantiaca</name>
    <dbReference type="NCBI Taxonomy" id="185949"/>
    <lineage>
        <taxon>Bacteria</taxon>
        <taxon>Pseudomonadati</taxon>
        <taxon>Pseudomonadota</taxon>
        <taxon>Alphaproteobacteria</taxon>
        <taxon>Sphingomonadales</taxon>
        <taxon>Sphingomonadaceae</taxon>
        <taxon>Sphingomonas</taxon>
    </lineage>
</organism>